<protein>
    <submittedName>
        <fullName evidence="8">Tudor domain containing 1</fullName>
    </submittedName>
</protein>
<dbReference type="InterPro" id="IPR002893">
    <property type="entry name" value="Znf_MYND"/>
</dbReference>
<sequence>MSENQVNASSSLHQMLQNQNLDKTCPQPSLRSPRTHPNFKTKKPEIGVETTGIFSKNFLFCEQSRPHFTNLSNPSRGCSSNGDGPEVNGTKKKLTEVRPKPDLGEKSPTGQALQLQFYCGSSSSSLSSTEDVYTGAKPVSKPRRQQRHKIRTTSESLASLNFEEKLFKSLSAPPRSTTCHNCGLFGSLRCSQCKQTYYCSEKCQKKDWSAHSNICKPVKQSTKVEEVNRFPSEKLEDAKPKVDTTKEDLHIKKKVNLSHFKNLGLTKGMQIQVAVTDFKNPSHFFVQIHTEKTIDYLSKITLAMTDSYADVNCHMEYIPETGEVCVAKYTQDQNWYRALVQAVDQAQKKASILYIDYGNGEEISLDRIRPLLKEIELFPPCAVQCFIPNVTPVDGYWNEECINSVRQLLLGQPTVVTILDVLHNDTILVCCAVDIMFPNTGESLDKYLLKKGYSSDQVNKNNMKTTMDFGVVMDKTLKEFREAKVLETVEKEECEDLQSPQVISLSVGDVFSAVVADIQTPDVFFCQQLKSGRQLAELQATLSEYCSRIPANPAFNPAVGTTCCAQFTEDNQWYRASILGYSPEDTVLVGYIDYGNVEEVLTRRLRPLQGSLLHLPVQAIKCALSGVKPPLETWSPEAIAVMKKLVSQKILEVRVTGTREENTAVVELLDKSVDPVVNVAEHLVSASWAAEEGEMSMTSNASLKKDVPTVNQAEYLKGKFSINQTMDVIMCFICSPGEFYCQCSNAEDLYALNGMNNSLNEYCCKLPPDDDFRPVKGEPCCAFFTSDGNWYRAMVKESFHGTVMVYFVDYGNVEEITVEKLRPIHPQFLKLPVQAIKCSLAGVKPFNKEWTTEAMAHFRALTAGVQLHVKIVSTSENDVGVELTNSSSGTPLNIGEVLVKKKLAVMETDQAEVLLSEEHTDISSLEQWKTVELPLNETLSMLVMDVVNPGLFYALQFTVKVAEQKLYALMTDLAEYGSKQSANTTFIPRIGEICCARFTGDNNWYRAIALEASDVEVKVLYVDYGNVEILQLSRILPIQPYHLELPFQIIKCKLSGIEMLAGKWLPAAKDLLRALLLNKEVKATVKEVHENIHSVTIITELENGCINVADRLVMEGLAKYCSNNQMVLSQEPSQHANCCCKELQEKVERHEEILLFLLRKHIDPADFSQM</sequence>
<dbReference type="InterPro" id="IPR047378">
    <property type="entry name" value="Tudor_TDRD1_rpt3"/>
</dbReference>
<dbReference type="Pfam" id="PF00567">
    <property type="entry name" value="TUDOR"/>
    <property type="match status" value="4"/>
</dbReference>
<dbReference type="CDD" id="cd20411">
    <property type="entry name" value="Tudor_TDRD1_rpt4"/>
    <property type="match status" value="1"/>
</dbReference>
<proteinExistence type="predicted"/>
<reference evidence="8" key="3">
    <citation type="submission" date="2025-09" db="UniProtKB">
        <authorList>
            <consortium name="Ensembl"/>
        </authorList>
    </citation>
    <scope>IDENTIFICATION</scope>
</reference>
<dbReference type="Ensembl" id="ENSLACT00000025202.1">
    <property type="protein sequence ID" value="ENSLACP00000022392.1"/>
    <property type="gene ID" value="ENSLACG00000011559.2"/>
</dbReference>
<dbReference type="InterPro" id="IPR002999">
    <property type="entry name" value="Tudor"/>
</dbReference>
<dbReference type="EMBL" id="AFYH01135375">
    <property type="status" value="NOT_ANNOTATED_CDS"/>
    <property type="molecule type" value="Genomic_DNA"/>
</dbReference>
<dbReference type="SUPFAM" id="SSF144232">
    <property type="entry name" value="HIT/MYND zinc finger-like"/>
    <property type="match status" value="1"/>
</dbReference>
<dbReference type="GO" id="GO:0034587">
    <property type="term" value="P:piRNA processing"/>
    <property type="evidence" value="ECO:0007669"/>
    <property type="project" value="TreeGrafter"/>
</dbReference>
<dbReference type="SMART" id="SM00333">
    <property type="entry name" value="TUDOR"/>
    <property type="match status" value="4"/>
</dbReference>
<name>M3XI36_LATCH</name>
<reference evidence="9" key="1">
    <citation type="submission" date="2011-08" db="EMBL/GenBank/DDBJ databases">
        <title>The draft genome of Latimeria chalumnae.</title>
        <authorList>
            <person name="Di Palma F."/>
            <person name="Alfoldi J."/>
            <person name="Johnson J."/>
            <person name="Berlin A."/>
            <person name="Gnerre S."/>
            <person name="Jaffe D."/>
            <person name="MacCallum I."/>
            <person name="Young S."/>
            <person name="Walker B.J."/>
            <person name="Lander E."/>
            <person name="Lindblad-Toh K."/>
        </authorList>
    </citation>
    <scope>NUCLEOTIDE SEQUENCE [LARGE SCALE GENOMIC DNA]</scope>
    <source>
        <strain evidence="9">Wild caught</strain>
    </source>
</reference>
<dbReference type="InterPro" id="IPR047377">
    <property type="entry name" value="Tudor_TDRD1_rpt2"/>
</dbReference>
<evidence type="ECO:0000256" key="1">
    <source>
        <dbReference type="ARBA" id="ARBA00022723"/>
    </source>
</evidence>
<dbReference type="GeneID" id="102361019"/>
<evidence type="ECO:0000313" key="9">
    <source>
        <dbReference type="Proteomes" id="UP000008672"/>
    </source>
</evidence>
<feature type="compositionally biased region" description="Basic residues" evidence="5">
    <location>
        <begin position="140"/>
        <end position="151"/>
    </location>
</feature>
<gene>
    <name evidence="8" type="primary">TDRD1</name>
</gene>
<dbReference type="eggNOG" id="KOG2039">
    <property type="taxonomic scope" value="Eukaryota"/>
</dbReference>
<dbReference type="CDD" id="cd20409">
    <property type="entry name" value="Tudor_TDRD1_rpt2"/>
    <property type="match status" value="1"/>
</dbReference>
<dbReference type="GO" id="GO:0043186">
    <property type="term" value="C:P granule"/>
    <property type="evidence" value="ECO:0007669"/>
    <property type="project" value="TreeGrafter"/>
</dbReference>
<evidence type="ECO:0000259" key="6">
    <source>
        <dbReference type="PROSITE" id="PS50304"/>
    </source>
</evidence>
<organism evidence="8 9">
    <name type="scientific">Latimeria chalumnae</name>
    <name type="common">Coelacanth</name>
    <dbReference type="NCBI Taxonomy" id="7897"/>
    <lineage>
        <taxon>Eukaryota</taxon>
        <taxon>Metazoa</taxon>
        <taxon>Chordata</taxon>
        <taxon>Craniata</taxon>
        <taxon>Vertebrata</taxon>
        <taxon>Euteleostomi</taxon>
        <taxon>Coelacanthiformes</taxon>
        <taxon>Coelacanthidae</taxon>
        <taxon>Latimeria</taxon>
    </lineage>
</organism>
<dbReference type="SUPFAM" id="SSF50199">
    <property type="entry name" value="Staphylococcal nuclease"/>
    <property type="match status" value="1"/>
</dbReference>
<dbReference type="FunCoup" id="M3XI36">
    <property type="interactions" value="45"/>
</dbReference>
<dbReference type="InParanoid" id="M3XI36"/>
<dbReference type="PROSITE" id="PS01360">
    <property type="entry name" value="ZF_MYND_1"/>
    <property type="match status" value="1"/>
</dbReference>
<dbReference type="GeneTree" id="ENSGT00940000158754"/>
<dbReference type="CDD" id="cd20408">
    <property type="entry name" value="Tudor_TDRD1_rpt1"/>
    <property type="match status" value="1"/>
</dbReference>
<dbReference type="CDD" id="cd20410">
    <property type="entry name" value="Tudor_TDRD1_rpt3"/>
    <property type="match status" value="1"/>
</dbReference>
<dbReference type="RefSeq" id="XP_014348088.1">
    <property type="nucleotide sequence ID" value="XM_014492602.2"/>
</dbReference>
<evidence type="ECO:0000256" key="3">
    <source>
        <dbReference type="ARBA" id="ARBA00022833"/>
    </source>
</evidence>
<dbReference type="EMBL" id="AFYH01135378">
    <property type="status" value="NOT_ANNOTATED_CDS"/>
    <property type="molecule type" value="Genomic_DNA"/>
</dbReference>
<feature type="compositionally biased region" description="Polar residues" evidence="5">
    <location>
        <begin position="22"/>
        <end position="32"/>
    </location>
</feature>
<dbReference type="EMBL" id="AFYH01135377">
    <property type="status" value="NOT_ANNOTATED_CDS"/>
    <property type="molecule type" value="Genomic_DNA"/>
</dbReference>
<dbReference type="FunFam" id="2.30.30.140:FF:000018">
    <property type="entry name" value="Serine/threonine-protein kinase 31"/>
    <property type="match status" value="4"/>
</dbReference>
<keyword evidence="1" id="KW-0479">Metal-binding</keyword>
<dbReference type="GO" id="GO:0007283">
    <property type="term" value="P:spermatogenesis"/>
    <property type="evidence" value="ECO:0007669"/>
    <property type="project" value="TreeGrafter"/>
</dbReference>
<evidence type="ECO:0000256" key="2">
    <source>
        <dbReference type="ARBA" id="ARBA00022771"/>
    </source>
</evidence>
<evidence type="ECO:0000256" key="5">
    <source>
        <dbReference type="SAM" id="MobiDB-lite"/>
    </source>
</evidence>
<dbReference type="OrthoDB" id="341421at2759"/>
<dbReference type="OMA" id="YCSAQKS"/>
<dbReference type="EMBL" id="AFYH01135376">
    <property type="status" value="NOT_ANNOTATED_CDS"/>
    <property type="molecule type" value="Genomic_DNA"/>
</dbReference>
<feature type="domain" description="MYND-type" evidence="7">
    <location>
        <begin position="179"/>
        <end position="215"/>
    </location>
</feature>
<keyword evidence="9" id="KW-1185">Reference proteome</keyword>
<feature type="region of interest" description="Disordered" evidence="5">
    <location>
        <begin position="22"/>
        <end position="42"/>
    </location>
</feature>
<dbReference type="PANTHER" id="PTHR22948:SF4">
    <property type="entry name" value="TUDOR DOMAIN-CONTAINING PROTEIN 1"/>
    <property type="match status" value="1"/>
</dbReference>
<dbReference type="SUPFAM" id="SSF63748">
    <property type="entry name" value="Tudor/PWWP/MBT"/>
    <property type="match status" value="4"/>
</dbReference>
<dbReference type="CTD" id="56165"/>
<dbReference type="Gene3D" id="6.10.140.2220">
    <property type="match status" value="1"/>
</dbReference>
<dbReference type="PANTHER" id="PTHR22948">
    <property type="entry name" value="TUDOR DOMAIN CONTAINING PROTEIN"/>
    <property type="match status" value="1"/>
</dbReference>
<dbReference type="InterPro" id="IPR047376">
    <property type="entry name" value="Tudor_TDRD1_rpt1"/>
</dbReference>
<dbReference type="Gene3D" id="2.30.30.140">
    <property type="match status" value="4"/>
</dbReference>
<accession>M3XI36</accession>
<dbReference type="Proteomes" id="UP000008672">
    <property type="component" value="Unassembled WGS sequence"/>
</dbReference>
<dbReference type="PROSITE" id="PS50865">
    <property type="entry name" value="ZF_MYND_2"/>
    <property type="match status" value="1"/>
</dbReference>
<dbReference type="GO" id="GO:0030719">
    <property type="term" value="P:P granule organization"/>
    <property type="evidence" value="ECO:0007669"/>
    <property type="project" value="Ensembl"/>
</dbReference>
<dbReference type="PROSITE" id="PS50304">
    <property type="entry name" value="TUDOR"/>
    <property type="match status" value="4"/>
</dbReference>
<dbReference type="Pfam" id="PF01753">
    <property type="entry name" value="zf-MYND"/>
    <property type="match status" value="1"/>
</dbReference>
<reference evidence="8" key="2">
    <citation type="submission" date="2025-08" db="UniProtKB">
        <authorList>
            <consortium name="Ensembl"/>
        </authorList>
    </citation>
    <scope>IDENTIFICATION</scope>
</reference>
<keyword evidence="2 4" id="KW-0863">Zinc-finger</keyword>
<dbReference type="InterPro" id="IPR050621">
    <property type="entry name" value="Tudor_domain_containing"/>
</dbReference>
<dbReference type="AlphaFoldDB" id="M3XI36"/>
<evidence type="ECO:0000259" key="7">
    <source>
        <dbReference type="PROSITE" id="PS50865"/>
    </source>
</evidence>
<dbReference type="HOGENOM" id="CLU_010832_0_0_1"/>
<dbReference type="GO" id="GO:0008270">
    <property type="term" value="F:zinc ion binding"/>
    <property type="evidence" value="ECO:0007669"/>
    <property type="project" value="UniProtKB-KW"/>
</dbReference>
<dbReference type="EMBL" id="AFYH01135380">
    <property type="status" value="NOT_ANNOTATED_CDS"/>
    <property type="molecule type" value="Genomic_DNA"/>
</dbReference>
<dbReference type="InterPro" id="IPR035437">
    <property type="entry name" value="SNase_OB-fold_sf"/>
</dbReference>
<dbReference type="STRING" id="7897.ENSLACP00000022392"/>
<feature type="domain" description="Tudor" evidence="6">
    <location>
        <begin position="987"/>
        <end position="1045"/>
    </location>
</feature>
<dbReference type="FunFam" id="6.10.140.2220:FF:000011">
    <property type="entry name" value="Tudor domain containing 1"/>
    <property type="match status" value="1"/>
</dbReference>
<feature type="region of interest" description="Disordered" evidence="5">
    <location>
        <begin position="129"/>
        <end position="151"/>
    </location>
</feature>
<feature type="compositionally biased region" description="Basic and acidic residues" evidence="5">
    <location>
        <begin position="93"/>
        <end position="105"/>
    </location>
</feature>
<feature type="region of interest" description="Disordered" evidence="5">
    <location>
        <begin position="70"/>
        <end position="108"/>
    </location>
</feature>
<dbReference type="KEGG" id="lcm:102361019"/>
<evidence type="ECO:0000256" key="4">
    <source>
        <dbReference type="PROSITE-ProRule" id="PRU00134"/>
    </source>
</evidence>
<evidence type="ECO:0000313" key="8">
    <source>
        <dbReference type="Ensembl" id="ENSLACP00000022392.1"/>
    </source>
</evidence>
<feature type="domain" description="Tudor" evidence="6">
    <location>
        <begin position="556"/>
        <end position="615"/>
    </location>
</feature>
<feature type="compositionally biased region" description="Polar residues" evidence="5">
    <location>
        <begin position="70"/>
        <end position="82"/>
    </location>
</feature>
<feature type="domain" description="Tudor" evidence="6">
    <location>
        <begin position="773"/>
        <end position="831"/>
    </location>
</feature>
<keyword evidence="3" id="KW-0862">Zinc</keyword>
<dbReference type="EMBL" id="AFYH01135379">
    <property type="status" value="NOT_ANNOTATED_CDS"/>
    <property type="molecule type" value="Genomic_DNA"/>
</dbReference>
<dbReference type="GO" id="GO:0034584">
    <property type="term" value="F:piRNA binding"/>
    <property type="evidence" value="ECO:0007669"/>
    <property type="project" value="Ensembl"/>
</dbReference>
<feature type="domain" description="Tudor" evidence="6">
    <location>
        <begin position="318"/>
        <end position="378"/>
    </location>
</feature>
<dbReference type="Gene3D" id="2.40.50.90">
    <property type="match status" value="4"/>
</dbReference>